<comment type="caution">
    <text evidence="2">The sequence shown here is derived from an EMBL/GenBank/DDBJ whole genome shotgun (WGS) entry which is preliminary data.</text>
</comment>
<dbReference type="EMBL" id="VSSQ01137092">
    <property type="protein sequence ID" value="MPN61034.1"/>
    <property type="molecule type" value="Genomic_DNA"/>
</dbReference>
<protein>
    <submittedName>
        <fullName evidence="2">Uncharacterized protein</fullName>
    </submittedName>
</protein>
<reference evidence="2" key="1">
    <citation type="submission" date="2019-08" db="EMBL/GenBank/DDBJ databases">
        <authorList>
            <person name="Kucharzyk K."/>
            <person name="Murdoch R.W."/>
            <person name="Higgins S."/>
            <person name="Loffler F."/>
        </authorList>
    </citation>
    <scope>NUCLEOTIDE SEQUENCE</scope>
</reference>
<dbReference type="AlphaFoldDB" id="A0A645JL32"/>
<organism evidence="2">
    <name type="scientific">bioreactor metagenome</name>
    <dbReference type="NCBI Taxonomy" id="1076179"/>
    <lineage>
        <taxon>unclassified sequences</taxon>
        <taxon>metagenomes</taxon>
        <taxon>ecological metagenomes</taxon>
    </lineage>
</organism>
<evidence type="ECO:0000256" key="1">
    <source>
        <dbReference type="SAM" id="MobiDB-lite"/>
    </source>
</evidence>
<proteinExistence type="predicted"/>
<feature type="region of interest" description="Disordered" evidence="1">
    <location>
        <begin position="47"/>
        <end position="66"/>
    </location>
</feature>
<name>A0A645JL32_9ZZZZ</name>
<sequence>MGPEGDVPGSRAVVHGRFDRPGVHAAEHGVQDDAAVDLDALHHLLDHPGGSHGHVEDVHDGKGPHSGVTGFNCGLDGVGAPRTAEKMGTGMNMKIDGAFEEFFAFASGAAELP</sequence>
<evidence type="ECO:0000313" key="2">
    <source>
        <dbReference type="EMBL" id="MPN61034.1"/>
    </source>
</evidence>
<feature type="compositionally biased region" description="Basic and acidic residues" evidence="1">
    <location>
        <begin position="53"/>
        <end position="63"/>
    </location>
</feature>
<accession>A0A645JL32</accession>
<gene>
    <name evidence="2" type="ORF">SDC9_208768</name>
</gene>